<evidence type="ECO:0000259" key="1">
    <source>
        <dbReference type="PROSITE" id="PS51208"/>
    </source>
</evidence>
<dbReference type="PROSITE" id="PS51208">
    <property type="entry name" value="AUTOTRANSPORTER"/>
    <property type="match status" value="1"/>
</dbReference>
<dbReference type="Pfam" id="PF03797">
    <property type="entry name" value="Autotransporter"/>
    <property type="match status" value="1"/>
</dbReference>
<proteinExistence type="predicted"/>
<protein>
    <submittedName>
        <fullName evidence="2">Autotransporter domain-containing protein</fullName>
    </submittedName>
</protein>
<accession>A0A975G7D7</accession>
<reference evidence="2" key="1">
    <citation type="submission" date="2021-04" db="EMBL/GenBank/DDBJ databases">
        <title>Luteolibacter sp. 32A isolated from the skin of an Anderson's salamander (Ambystoma andersonii).</title>
        <authorList>
            <person name="Spergser J."/>
            <person name="Busse H.-J."/>
        </authorList>
    </citation>
    <scope>NUCLEOTIDE SEQUENCE</scope>
    <source>
        <strain evidence="2">32A</strain>
    </source>
</reference>
<dbReference type="EMBL" id="CP073100">
    <property type="protein sequence ID" value="QUE50168.1"/>
    <property type="molecule type" value="Genomic_DNA"/>
</dbReference>
<evidence type="ECO:0000313" key="3">
    <source>
        <dbReference type="Proteomes" id="UP000676169"/>
    </source>
</evidence>
<dbReference type="RefSeq" id="WP_211630263.1">
    <property type="nucleotide sequence ID" value="NZ_CP073100.1"/>
</dbReference>
<dbReference type="AlphaFoldDB" id="A0A975G7D7"/>
<name>A0A975G7D7_9BACT</name>
<dbReference type="InterPro" id="IPR005546">
    <property type="entry name" value="Autotransporte_beta"/>
</dbReference>
<dbReference type="SMART" id="SM00869">
    <property type="entry name" value="Autotransporter"/>
    <property type="match status" value="1"/>
</dbReference>
<evidence type="ECO:0000313" key="2">
    <source>
        <dbReference type="EMBL" id="QUE50168.1"/>
    </source>
</evidence>
<organism evidence="2 3">
    <name type="scientific">Luteolibacter ambystomatis</name>
    <dbReference type="NCBI Taxonomy" id="2824561"/>
    <lineage>
        <taxon>Bacteria</taxon>
        <taxon>Pseudomonadati</taxon>
        <taxon>Verrucomicrobiota</taxon>
        <taxon>Verrucomicrobiia</taxon>
        <taxon>Verrucomicrobiales</taxon>
        <taxon>Verrucomicrobiaceae</taxon>
        <taxon>Luteolibacter</taxon>
    </lineage>
</organism>
<sequence>MLHAAAINPDTPGNVFVPSNYNGGLPAADSINASGGTTAPYTVTIQAGAILIGDPGIMDGIEVTSDNYTINNSGSVSGLHGIDSNANVVIVNNYGTFSSTGAEGIHAKGGSLITNYSGAKIIGYDDGVYFMLPGGTVVNSGLIEGLTAVGADGVQGGNGVGITNHTGGIIRGQTNGALVQDGLVVVNEVGGTFTGLNGDGINAANGASITNNGAITGSGVGNGLKLGNGAFVYNNTNFVMSNPVFGGGISGAVNGILAGDNFTITNQNLATVVGNGGDGIKVGASGFITNASGGAINGSVNGASGGFNLYVDNYGVINGTGGTGITGGDNLFIINGGVVHGFVNDGVHGLDNSVVQNVGLPGNLISGAVNGIWLDDNATVINAGFVGGTSGAGVRVSDGSTVTNTGTILGNVGIEAFAGAGTFVLTNSGVVTGTGGTAIDGAISGIDTLNLNSGSTVTGNIVTRGGADIINLTSGASSSLVTGAINMGLGNDTLNLINGQTAIGGATIRVTGLVSFTETINKSNAGVAFLNGGANVNTVSITGGGLYINGAVDGNTVSQATINAGGSALGGTGTWDANIALTGGGFSAGSVPITLDAVPTNAIGQLNLTGNVTHSAGTFIRWDVAPQTAINNGVNSDLIVQTGGANTYNVNGANIRISATNINQAIGNGTYTVVDSATGIANFGTMGALGVQFNGNIVDNGPFLATESGVNSTTTVLTNFFTTAALADGGTNIVLTVQHNFAGLPGITANQASLGAALDASVNSPNPLVQDFIASLDYSNLATVQATLAALDPATYLALTSSVINTDYSLHRQISDRLSGLRDSDEGSGLYRTQVSAKGALAPSAPASVSSGGPFNVWGSLSYDWQDYSGPTALSDFDGNVASFTVGIDYRVSPSFVLGVLLNGSKSDLDYTGGSSDIDSLRGAIYATLGRSTGWYSDALIGYGSHSIDATRAFGGVLPGVGGGSLDATSIQALWTVGYTFDAGSFRHGPFVGLEYQNVDVDGFNTGGGFPIGVGDYSVDSLRGLIGYRIKGNCGTFRPYASVAYAHEFEDGGNSAVAFLPNGAPFSVVGPDLNSAILLTAGTGISLAPNLVLDVGYRGEISTDSEGLDSHGGSVGLNYNF</sequence>
<gene>
    <name evidence="2" type="ORF">KBB96_14980</name>
</gene>
<dbReference type="KEGG" id="lamb:KBB96_14980"/>
<dbReference type="Proteomes" id="UP000676169">
    <property type="component" value="Chromosome"/>
</dbReference>
<dbReference type="Gene3D" id="2.40.128.130">
    <property type="entry name" value="Autotransporter beta-domain"/>
    <property type="match status" value="1"/>
</dbReference>
<keyword evidence="3" id="KW-1185">Reference proteome</keyword>
<feature type="domain" description="Autotransporter" evidence="1">
    <location>
        <begin position="850"/>
        <end position="1121"/>
    </location>
</feature>
<dbReference type="InterPro" id="IPR036709">
    <property type="entry name" value="Autotransporte_beta_dom_sf"/>
</dbReference>
<dbReference type="SUPFAM" id="SSF103515">
    <property type="entry name" value="Autotransporter"/>
    <property type="match status" value="1"/>
</dbReference>